<dbReference type="PANTHER" id="PTHR43586:SF21">
    <property type="entry name" value="PYRIDOXAL PHOSPHATE (PLP)-DEPENDENT ASPARTATE AMINOTRANSFERASE SUPERFAMILY"/>
    <property type="match status" value="1"/>
</dbReference>
<dbReference type="PATRIC" id="fig|2033.6.peg.2420"/>
<dbReference type="RefSeq" id="WP_058623384.1">
    <property type="nucleotide sequence ID" value="NZ_LDRT01000041.1"/>
</dbReference>
<reference evidence="2 3" key="1">
    <citation type="journal article" date="2016" name="Front. Microbiol.">
        <title>Genomic Resource of Rice Seed Associated Bacteria.</title>
        <authorList>
            <person name="Midha S."/>
            <person name="Bansal K."/>
            <person name="Sharma S."/>
            <person name="Kumar N."/>
            <person name="Patil P.P."/>
            <person name="Chaudhry V."/>
            <person name="Patil P.B."/>
        </authorList>
    </citation>
    <scope>NUCLEOTIDE SEQUENCE [LARGE SCALE GENOMIC DNA]</scope>
    <source>
        <strain evidence="2 3">NS220</strain>
    </source>
</reference>
<keyword evidence="2" id="KW-0808">Transferase</keyword>
<dbReference type="InterPro" id="IPR015421">
    <property type="entry name" value="PyrdxlP-dep_Trfase_major"/>
</dbReference>
<dbReference type="Gene3D" id="3.40.640.10">
    <property type="entry name" value="Type I PLP-dependent aspartate aminotransferase-like (Major domain)"/>
    <property type="match status" value="1"/>
</dbReference>
<dbReference type="InterPro" id="IPR000192">
    <property type="entry name" value="Aminotrans_V_dom"/>
</dbReference>
<dbReference type="EMBL" id="LDRT01000041">
    <property type="protein sequence ID" value="KTR95100.1"/>
    <property type="molecule type" value="Genomic_DNA"/>
</dbReference>
<feature type="domain" description="Aminotransferase class V" evidence="1">
    <location>
        <begin position="48"/>
        <end position="285"/>
    </location>
</feature>
<keyword evidence="2" id="KW-0032">Aminotransferase</keyword>
<proteinExistence type="predicted"/>
<dbReference type="SUPFAM" id="SSF53383">
    <property type="entry name" value="PLP-dependent transferases"/>
    <property type="match status" value="1"/>
</dbReference>
<evidence type="ECO:0000259" key="1">
    <source>
        <dbReference type="Pfam" id="PF00266"/>
    </source>
</evidence>
<dbReference type="OrthoDB" id="250246at2"/>
<organism evidence="2 3">
    <name type="scientific">Microbacterium testaceum</name>
    <name type="common">Aureobacterium testaceum</name>
    <name type="synonym">Brevibacterium testaceum</name>
    <dbReference type="NCBI Taxonomy" id="2033"/>
    <lineage>
        <taxon>Bacteria</taxon>
        <taxon>Bacillati</taxon>
        <taxon>Actinomycetota</taxon>
        <taxon>Actinomycetes</taxon>
        <taxon>Micrococcales</taxon>
        <taxon>Microbacteriaceae</taxon>
        <taxon>Microbacterium</taxon>
    </lineage>
</organism>
<dbReference type="Pfam" id="PF00266">
    <property type="entry name" value="Aminotran_5"/>
    <property type="match status" value="1"/>
</dbReference>
<dbReference type="AlphaFoldDB" id="A0A147EYB2"/>
<accession>A0A147EYB2</accession>
<dbReference type="GO" id="GO:0008483">
    <property type="term" value="F:transaminase activity"/>
    <property type="evidence" value="ECO:0007669"/>
    <property type="project" value="UniProtKB-KW"/>
</dbReference>
<dbReference type="Gene3D" id="3.90.1150.10">
    <property type="entry name" value="Aspartate Aminotransferase, domain 1"/>
    <property type="match status" value="1"/>
</dbReference>
<protein>
    <submittedName>
        <fullName evidence="2">Class V aminotransferase</fullName>
    </submittedName>
</protein>
<gene>
    <name evidence="2" type="ORF">NS220_07125</name>
</gene>
<name>A0A147EYB2_MICTE</name>
<dbReference type="PANTHER" id="PTHR43586">
    <property type="entry name" value="CYSTEINE DESULFURASE"/>
    <property type="match status" value="1"/>
</dbReference>
<sequence length="362" mass="37432">MSSLASHFAGGRDYLAACTLGLPSRETVRAVRADLDAAASGRPDVVAASQAVEKARAAYARLVSSPVGDVAIGSQTSVQVALIAASVPDGAEVLCAEGDFSSLVAPFARAGRGIRLRTAPLDDLAAAITPGTWLVAFSLVQSATGEVADAAGIAAAAARAGTRTLCDLTQAAGWLPVDATMFDATVCHAYKWLCCPRGVSFLTLTPDFADEIRPVQAGWYSGDDPWSSCYGTGGDLAPDARRFDVSPAWQAFVGAAPALEMFAQADITSTYVHATSLAARFRDGLGLPHPSRPSAIVTWPDATGEALAQLTAHGITASGRAGRARVAFHVFNDELDVDRALHALGVRGGDDLSAFDGLVYAI</sequence>
<comment type="caution">
    <text evidence="2">The sequence shown here is derived from an EMBL/GenBank/DDBJ whole genome shotgun (WGS) entry which is preliminary data.</text>
</comment>
<dbReference type="Proteomes" id="UP000075025">
    <property type="component" value="Unassembled WGS sequence"/>
</dbReference>
<evidence type="ECO:0000313" key="2">
    <source>
        <dbReference type="EMBL" id="KTR95100.1"/>
    </source>
</evidence>
<dbReference type="InterPro" id="IPR015422">
    <property type="entry name" value="PyrdxlP-dep_Trfase_small"/>
</dbReference>
<evidence type="ECO:0000313" key="3">
    <source>
        <dbReference type="Proteomes" id="UP000075025"/>
    </source>
</evidence>
<dbReference type="InterPro" id="IPR015424">
    <property type="entry name" value="PyrdxlP-dep_Trfase"/>
</dbReference>